<gene>
    <name evidence="2" type="ORF">INT43_005338</name>
</gene>
<accession>A0A8H7UAV6</accession>
<evidence type="ECO:0000259" key="1">
    <source>
        <dbReference type="Pfam" id="PF13460"/>
    </source>
</evidence>
<dbReference type="AlphaFoldDB" id="A0A8H7UAV6"/>
<dbReference type="PANTHER" id="PTHR48079">
    <property type="entry name" value="PROTEIN YEEZ"/>
    <property type="match status" value="1"/>
</dbReference>
<dbReference type="Pfam" id="PF13460">
    <property type="entry name" value="NAD_binding_10"/>
    <property type="match status" value="1"/>
</dbReference>
<comment type="caution">
    <text evidence="2">The sequence shown here is derived from an EMBL/GenBank/DDBJ whole genome shotgun (WGS) entry which is preliminary data.</text>
</comment>
<dbReference type="InterPro" id="IPR036291">
    <property type="entry name" value="NAD(P)-bd_dom_sf"/>
</dbReference>
<evidence type="ECO:0000313" key="3">
    <source>
        <dbReference type="Proteomes" id="UP000654370"/>
    </source>
</evidence>
<sequence>MTVSIYLSGATGFIGGSILNALLESKEDYSITVLVRSEEKAKAFNKMGIKTVIGDLDSSDLISEQAFKSDLVITAANCDHLGEAKAVVAGLQRKLKETGKRGILLQTSGTSILNDDSNGKFEGKEIYSDNDTEKVNAIPATNPHRHVDTFLIDNSADYDLAIIAPCCIYGEGTGPQGICKRQSQQIPTIIRQALKHGAVKQIGQGKHIWSSVDVKDLSLLYALVTKHLLAHDLKTLGREGYFFAETGEFQWGEMCRRIAKYLYSLGAIKKDVPDEVNNDEEFKAAYGTEEAKVGLSQNSRSRADKSRALGWKPTHKPEDVFTDAERECRLIAKELGYIQ</sequence>
<organism evidence="2 3">
    <name type="scientific">Mortierella isabellina</name>
    <name type="common">Filamentous fungus</name>
    <name type="synonym">Umbelopsis isabellina</name>
    <dbReference type="NCBI Taxonomy" id="91625"/>
    <lineage>
        <taxon>Eukaryota</taxon>
        <taxon>Fungi</taxon>
        <taxon>Fungi incertae sedis</taxon>
        <taxon>Mucoromycota</taxon>
        <taxon>Mucoromycotina</taxon>
        <taxon>Umbelopsidomycetes</taxon>
        <taxon>Umbelopsidales</taxon>
        <taxon>Umbelopsidaceae</taxon>
        <taxon>Umbelopsis</taxon>
    </lineage>
</organism>
<dbReference type="SUPFAM" id="SSF51735">
    <property type="entry name" value="NAD(P)-binding Rossmann-fold domains"/>
    <property type="match status" value="1"/>
</dbReference>
<dbReference type="InterPro" id="IPR051783">
    <property type="entry name" value="NAD(P)-dependent_oxidoreduct"/>
</dbReference>
<dbReference type="PANTHER" id="PTHR48079:SF6">
    <property type="entry name" value="NAD(P)-BINDING DOMAIN-CONTAINING PROTEIN-RELATED"/>
    <property type="match status" value="1"/>
</dbReference>
<reference evidence="2" key="1">
    <citation type="submission" date="2020-12" db="EMBL/GenBank/DDBJ databases">
        <title>Metabolic potential, ecology and presence of endohyphal bacteria is reflected in genomic diversity of Mucoromycotina.</title>
        <authorList>
            <person name="Muszewska A."/>
            <person name="Okrasinska A."/>
            <person name="Steczkiewicz K."/>
            <person name="Drgas O."/>
            <person name="Orlowska M."/>
            <person name="Perlinska-Lenart U."/>
            <person name="Aleksandrzak-Piekarczyk T."/>
            <person name="Szatraj K."/>
            <person name="Zielenkiewicz U."/>
            <person name="Pilsyk S."/>
            <person name="Malc E."/>
            <person name="Mieczkowski P."/>
            <person name="Kruszewska J.S."/>
            <person name="Biernat P."/>
            <person name="Pawlowska J."/>
        </authorList>
    </citation>
    <scope>NUCLEOTIDE SEQUENCE</scope>
    <source>
        <strain evidence="2">WA0000067209</strain>
    </source>
</reference>
<name>A0A8H7UAV6_MORIS</name>
<evidence type="ECO:0000313" key="2">
    <source>
        <dbReference type="EMBL" id="KAG2176105.1"/>
    </source>
</evidence>
<dbReference type="GO" id="GO:0004029">
    <property type="term" value="F:aldehyde dehydrogenase (NAD+) activity"/>
    <property type="evidence" value="ECO:0007669"/>
    <property type="project" value="TreeGrafter"/>
</dbReference>
<dbReference type="OrthoDB" id="10262413at2759"/>
<dbReference type="EMBL" id="JAEPQZ010000010">
    <property type="protein sequence ID" value="KAG2176105.1"/>
    <property type="molecule type" value="Genomic_DNA"/>
</dbReference>
<dbReference type="Gene3D" id="3.40.50.720">
    <property type="entry name" value="NAD(P)-binding Rossmann-like Domain"/>
    <property type="match status" value="1"/>
</dbReference>
<proteinExistence type="predicted"/>
<dbReference type="GO" id="GO:0005737">
    <property type="term" value="C:cytoplasm"/>
    <property type="evidence" value="ECO:0007669"/>
    <property type="project" value="TreeGrafter"/>
</dbReference>
<protein>
    <recommendedName>
        <fullName evidence="1">NAD(P)-binding domain-containing protein</fullName>
    </recommendedName>
</protein>
<feature type="domain" description="NAD(P)-binding" evidence="1">
    <location>
        <begin position="9"/>
        <end position="121"/>
    </location>
</feature>
<dbReference type="InterPro" id="IPR016040">
    <property type="entry name" value="NAD(P)-bd_dom"/>
</dbReference>
<keyword evidence="3" id="KW-1185">Reference proteome</keyword>
<dbReference type="Proteomes" id="UP000654370">
    <property type="component" value="Unassembled WGS sequence"/>
</dbReference>